<feature type="region of interest" description="Disordered" evidence="1">
    <location>
        <begin position="1"/>
        <end position="22"/>
    </location>
</feature>
<feature type="compositionally biased region" description="Low complexity" evidence="1">
    <location>
        <begin position="39"/>
        <end position="51"/>
    </location>
</feature>
<evidence type="ECO:0000313" key="4">
    <source>
        <dbReference type="Proteomes" id="UP001590951"/>
    </source>
</evidence>
<gene>
    <name evidence="3" type="ORF">ABVK25_002814</name>
</gene>
<sequence>MKIPLGSYWPTANMPGPEHPTHLKNFDPKTFWPAITPRSDSLSIYPSSSLSEARARRPSLQHSESYIEKQRQRNKTIIWIISICFFVVIAIMIALFAWLGSHNWFKSGND</sequence>
<dbReference type="Proteomes" id="UP001590951">
    <property type="component" value="Unassembled WGS sequence"/>
</dbReference>
<accession>A0ABR4BHD7</accession>
<proteinExistence type="predicted"/>
<name>A0ABR4BHD7_9LECA</name>
<organism evidence="3 4">
    <name type="scientific">Lepraria finkii</name>
    <dbReference type="NCBI Taxonomy" id="1340010"/>
    <lineage>
        <taxon>Eukaryota</taxon>
        <taxon>Fungi</taxon>
        <taxon>Dikarya</taxon>
        <taxon>Ascomycota</taxon>
        <taxon>Pezizomycotina</taxon>
        <taxon>Lecanoromycetes</taxon>
        <taxon>OSLEUM clade</taxon>
        <taxon>Lecanoromycetidae</taxon>
        <taxon>Lecanorales</taxon>
        <taxon>Lecanorineae</taxon>
        <taxon>Stereocaulaceae</taxon>
        <taxon>Lepraria</taxon>
    </lineage>
</organism>
<evidence type="ECO:0000256" key="2">
    <source>
        <dbReference type="SAM" id="Phobius"/>
    </source>
</evidence>
<feature type="region of interest" description="Disordered" evidence="1">
    <location>
        <begin position="38"/>
        <end position="67"/>
    </location>
</feature>
<dbReference type="EMBL" id="JBHFEH010000006">
    <property type="protein sequence ID" value="KAL2057075.1"/>
    <property type="molecule type" value="Genomic_DNA"/>
</dbReference>
<keyword evidence="2" id="KW-0812">Transmembrane</keyword>
<keyword evidence="2" id="KW-1133">Transmembrane helix</keyword>
<protein>
    <submittedName>
        <fullName evidence="3">Uncharacterized protein</fullName>
    </submittedName>
</protein>
<comment type="caution">
    <text evidence="3">The sequence shown here is derived from an EMBL/GenBank/DDBJ whole genome shotgun (WGS) entry which is preliminary data.</text>
</comment>
<evidence type="ECO:0000256" key="1">
    <source>
        <dbReference type="SAM" id="MobiDB-lite"/>
    </source>
</evidence>
<evidence type="ECO:0000313" key="3">
    <source>
        <dbReference type="EMBL" id="KAL2057075.1"/>
    </source>
</evidence>
<reference evidence="3 4" key="1">
    <citation type="submission" date="2024-09" db="EMBL/GenBank/DDBJ databases">
        <title>Rethinking Asexuality: The Enigmatic Case of Functional Sexual Genes in Lepraria (Stereocaulaceae).</title>
        <authorList>
            <person name="Doellman M."/>
            <person name="Sun Y."/>
            <person name="Barcenas-Pena A."/>
            <person name="Lumbsch H.T."/>
            <person name="Grewe F."/>
        </authorList>
    </citation>
    <scope>NUCLEOTIDE SEQUENCE [LARGE SCALE GENOMIC DNA]</scope>
    <source>
        <strain evidence="3 4">Grewe 0041</strain>
    </source>
</reference>
<keyword evidence="4" id="KW-1185">Reference proteome</keyword>
<keyword evidence="2" id="KW-0472">Membrane</keyword>
<feature type="transmembrane region" description="Helical" evidence="2">
    <location>
        <begin position="77"/>
        <end position="99"/>
    </location>
</feature>